<reference evidence="2 3" key="1">
    <citation type="journal article" date="2021" name="Sci. Rep.">
        <title>The genome of the diatom Chaetoceros tenuissimus carries an ancient integrated fragment of an extant virus.</title>
        <authorList>
            <person name="Hongo Y."/>
            <person name="Kimura K."/>
            <person name="Takaki Y."/>
            <person name="Yoshida Y."/>
            <person name="Baba S."/>
            <person name="Kobayashi G."/>
            <person name="Nagasaki K."/>
            <person name="Hano T."/>
            <person name="Tomaru Y."/>
        </authorList>
    </citation>
    <scope>NUCLEOTIDE SEQUENCE [LARGE SCALE GENOMIC DNA]</scope>
    <source>
        <strain evidence="2 3">NIES-3715</strain>
    </source>
</reference>
<feature type="compositionally biased region" description="Polar residues" evidence="1">
    <location>
        <begin position="171"/>
        <end position="187"/>
    </location>
</feature>
<accession>A0AAD3D8Q2</accession>
<dbReference type="Proteomes" id="UP001054902">
    <property type="component" value="Unassembled WGS sequence"/>
</dbReference>
<feature type="compositionally biased region" description="Polar residues" evidence="1">
    <location>
        <begin position="1"/>
        <end position="11"/>
    </location>
</feature>
<feature type="compositionally biased region" description="Low complexity" evidence="1">
    <location>
        <begin position="104"/>
        <end position="118"/>
    </location>
</feature>
<gene>
    <name evidence="2" type="ORF">CTEN210_15207</name>
</gene>
<sequence>MSGSQGMSSELQAIMQRRLARCDESGGNDNSDSHEDQDDDQAPMKSPPAWMKTKPTTNAPSTLKLIKKIQGVKSGDSADIEADSDNLTEFQRNIAKFNQKKKTYTGTSTSTPNSRRSPVPFDEARTPTYSTPRNISTPRTFSHNSTDVHTAKTYSLRPSSVPRSYRPVDKVSSSNDTPKKSQYSTGMDSLEKKYNQQLKSRPIPSLIVTDSEPPPPPPPGKNSSSPKAKTPKKESPSKKSPLPLSHVQAMKKKFLFTNPQPIIPKVSTPSNAEHSSSSSKTRSVSSKRLDALRHDMDDLTIERKNNVGDGLHVGYNAGDEEFDGMQPKNRDEAKNEDNDSVNFREPNDDNLSVRSSSSSSSSPKANLFDEFGVKLSEPKNLTTHDEFEHREKVNAEETSNFPAFDVDFAPQNFNDDKIIVDNATDQNTDWNWNPDMFASVTHNVENENDDDHLMRLATSESEEDGYEPPPFSFAEEALFVPKAEHFEDDDDQETLWDGDGSTPKLLDERMKTSNVYHFSEEDASFACRNPFNGNTVLCYKRKKIWCIEDVCTSGIRHSSIEIAASDINMMVDEFIVCGVNEVKSVHCGLQFENGQPKVKVAVVFSLYTLTTVSNTNFIGVWDWSLMGSEPCKLVGVLALPGHELHYNLATLCIGHDHLILVGAESDSQSLVVANISGDQNWHKHVLNFDSDKFSNPIHPTQIKIHPREKIIAIVDDNNDVSIWNLPEDGQVKLINLLMNRIDFNEDQGSKIDIEWIPYSLCPSLLPFLAVAKSDHLSIYCIEPGKKVTELLPITTTSFDNKSLEGGERLFVRWVKGGDNVFPLLSVMKLAKDQSFIVILGTDFGEDTYSLKNIHQEEGLSFGDDVFDILSSKDEGRLILLRSGGLASLTLSSALAANTDFRNNHAKLTFIPEVICSEVLGLSNTGSVYGSFDDIYFIKSIVSTYARKHVLFCTSTGDNNENRPDSEEEFPKGGTFVSRVCELKSSGQPLRIDRHEGGEHILVLYGSRYNARISEFSVISNMSKNISQSRSFSAEDAFFTKESLNMHDPRIIVLSEDSRTLYYCNFLTLEEDLCNENNCLRIFKEGSSNDDKLSVKRVFPLRDKVMFLCSRNFDGKECLFVGGDVDRFNQEGALAFVQKKTKKFWFEKFESLVSIVTLPANDELIQTTLAIVTTSRIIILICNSNCLQLLAEFHTKEKCHNVVPLGSHTVAFQLEFDSTLYYLSAGHKPSVGIVCNLPSLDLHGLSRVLAIRPDRLVYLPTTALHRFSQHEEDEPYAIPLVFTKPLLLLEPLLFNVSGSTMESLQNQIQSLVQKFGPKDNNTPYSENEGVGVLGAGINCSVMQVLNTNNMSLKKDFAPWIPSFLRKGKENEIEVGGHTDCHVWRTGPNGKQEELLLLDNTDDWFGKERPSILGKIGAELAQETGEQALQNILAAAAADENSVSSGEGERTDGSWIPNIGEGRKDEDNVSLYLRFSDGKIGEKWRTDGIQDLSKHRNIVQLSFPSSFTIEESTSNVDDGEPGKIHPLGDLVCVSTSPSPYMKIDFLRGSALDVGMFHSDRHASRQRSTLEFWFYVPNIESEIVLARRSIPQGAGIENDQMIWELVVLSTGFLEFRTNTGSSIISKPGDQTEKLHHDFSSNQNERTNGLISMPSSSGFGGWNHVCLSFSCSGLEYNNVDVTLRMNGSFVATDQVSIGVPQSDIDAMLAKSYLIFGLHAMEGFRMTEIRVWACRRSSEDIKMMMYEHLDIARMKKKFKVSIRTKGSQIGNSKSALTLPSKFAKEKSKADRPPLQLSGSARRIPPEEELAQGIDSSTVTSFADFGSIASSDIGEEIEDNTEENQNPYIKEFLEREDTIHIPSELKAAPSDEFLGTMMETTEAETKEPIKTSVNIILGDLISKTIRKSASAAVMRGPPATLTFGGARGALSFAPKTSTYGNICITGSEKTLIFSPSDVPLAKTYPIGSSGAIISDKIDDTEYLCCFLAKEKRILVFDLTSKTIVVELQMTTKLNFWRFLPPQADSGSLVYLLITPVGGFHWKPLDSAPRPRQIWSRGSALQGKKIINYEEGGSNGLPVPDCKSRVALVLATTTSSESDPVEAWCLSVGDGLKPLCLSDDIQAAALLNHENYSDKEFLPHVAVVELDKNGDSFLSVHTLYTDEEREAIERENILASIQIPSYSNSNKYSPSCQLAMGDKPNSICLGYKNFIVVLHRSSGSFTIFTFSGEELEQIHSDSLHRFVVDAAIKQKTENGVLELVALLSEENEKDGYLCKITLDIGTES</sequence>
<protein>
    <submittedName>
        <fullName evidence="2">Uncharacterized protein</fullName>
    </submittedName>
</protein>
<evidence type="ECO:0000256" key="1">
    <source>
        <dbReference type="SAM" id="MobiDB-lite"/>
    </source>
</evidence>
<feature type="compositionally biased region" description="Polar residues" evidence="1">
    <location>
        <begin position="127"/>
        <end position="162"/>
    </location>
</feature>
<feature type="compositionally biased region" description="Basic and acidic residues" evidence="1">
    <location>
        <begin position="328"/>
        <end position="337"/>
    </location>
</feature>
<proteinExistence type="predicted"/>
<dbReference type="SUPFAM" id="SSF49899">
    <property type="entry name" value="Concanavalin A-like lectins/glucanases"/>
    <property type="match status" value="1"/>
</dbReference>
<dbReference type="InterPro" id="IPR013320">
    <property type="entry name" value="ConA-like_dom_sf"/>
</dbReference>
<comment type="caution">
    <text evidence="2">The sequence shown here is derived from an EMBL/GenBank/DDBJ whole genome shotgun (WGS) entry which is preliminary data.</text>
</comment>
<feature type="compositionally biased region" description="Basic and acidic residues" evidence="1">
    <location>
        <begin position="1777"/>
        <end position="1786"/>
    </location>
</feature>
<dbReference type="EMBL" id="BLLK01000062">
    <property type="protein sequence ID" value="GFH58731.1"/>
    <property type="molecule type" value="Genomic_DNA"/>
</dbReference>
<organism evidence="2 3">
    <name type="scientific">Chaetoceros tenuissimus</name>
    <dbReference type="NCBI Taxonomy" id="426638"/>
    <lineage>
        <taxon>Eukaryota</taxon>
        <taxon>Sar</taxon>
        <taxon>Stramenopiles</taxon>
        <taxon>Ochrophyta</taxon>
        <taxon>Bacillariophyta</taxon>
        <taxon>Coscinodiscophyceae</taxon>
        <taxon>Chaetocerotophycidae</taxon>
        <taxon>Chaetocerotales</taxon>
        <taxon>Chaetocerotaceae</taxon>
        <taxon>Chaetoceros</taxon>
    </lineage>
</organism>
<dbReference type="SUPFAM" id="SSF50978">
    <property type="entry name" value="WD40 repeat-like"/>
    <property type="match status" value="1"/>
</dbReference>
<dbReference type="InterPro" id="IPR036322">
    <property type="entry name" value="WD40_repeat_dom_sf"/>
</dbReference>
<feature type="region of interest" description="Disordered" evidence="1">
    <location>
        <begin position="1777"/>
        <end position="1809"/>
    </location>
</feature>
<evidence type="ECO:0000313" key="2">
    <source>
        <dbReference type="EMBL" id="GFH58731.1"/>
    </source>
</evidence>
<keyword evidence="3" id="KW-1185">Reference proteome</keyword>
<feature type="region of interest" description="Disordered" evidence="1">
    <location>
        <begin position="1"/>
        <end position="60"/>
    </location>
</feature>
<feature type="compositionally biased region" description="Low complexity" evidence="1">
    <location>
        <begin position="275"/>
        <end position="286"/>
    </location>
</feature>
<name>A0AAD3D8Q2_9STRA</name>
<feature type="region of interest" description="Disordered" evidence="1">
    <location>
        <begin position="96"/>
        <end position="365"/>
    </location>
</feature>
<evidence type="ECO:0000313" key="3">
    <source>
        <dbReference type="Proteomes" id="UP001054902"/>
    </source>
</evidence>
<feature type="compositionally biased region" description="Basic and acidic residues" evidence="1">
    <location>
        <begin position="287"/>
        <end position="306"/>
    </location>
</feature>